<keyword evidence="3" id="KW-1185">Reference proteome</keyword>
<evidence type="ECO:0000313" key="2">
    <source>
        <dbReference type="Ensembl" id="ENSAPEP00000002964.1"/>
    </source>
</evidence>
<dbReference type="GO" id="GO:0015074">
    <property type="term" value="P:DNA integration"/>
    <property type="evidence" value="ECO:0007669"/>
    <property type="project" value="InterPro"/>
</dbReference>
<sequence length="139" mass="16199">MGYKKEKVAKKLKSSRTAVHYTKRKQAAHSTTKLLAGRSRKCLFTPHDDHALIRSCVRNCRQTSRGLLARTVGNRLLEAGLKSHRARRKPLIDERLRKAWLFFARDHKDWTVDDWVKDLFSGESNFQNCFYNIKIKNGV</sequence>
<reference evidence="2 3" key="1">
    <citation type="submission" date="2018-03" db="EMBL/GenBank/DDBJ databases">
        <title>Finding Nemo's genes: A chromosome-scale reference assembly of the genome of the orange clownfish Amphiprion percula.</title>
        <authorList>
            <person name="Lehmann R."/>
        </authorList>
    </citation>
    <scope>NUCLEOTIDE SEQUENCE</scope>
</reference>
<dbReference type="AlphaFoldDB" id="A0A3P8RUM1"/>
<dbReference type="Proteomes" id="UP000265080">
    <property type="component" value="Chromosome 14"/>
</dbReference>
<dbReference type="GeneTree" id="ENSGT00940000178087"/>
<reference evidence="2" key="2">
    <citation type="submission" date="2025-08" db="UniProtKB">
        <authorList>
            <consortium name="Ensembl"/>
        </authorList>
    </citation>
    <scope>IDENTIFICATION</scope>
</reference>
<organism evidence="2 3">
    <name type="scientific">Amphiprion percula</name>
    <name type="common">Orange clownfish</name>
    <name type="synonym">Lutjanus percula</name>
    <dbReference type="NCBI Taxonomy" id="161767"/>
    <lineage>
        <taxon>Eukaryota</taxon>
        <taxon>Metazoa</taxon>
        <taxon>Chordata</taxon>
        <taxon>Craniata</taxon>
        <taxon>Vertebrata</taxon>
        <taxon>Euteleostomi</taxon>
        <taxon>Actinopterygii</taxon>
        <taxon>Neopterygii</taxon>
        <taxon>Teleostei</taxon>
        <taxon>Neoteleostei</taxon>
        <taxon>Acanthomorphata</taxon>
        <taxon>Ovalentaria</taxon>
        <taxon>Pomacentridae</taxon>
        <taxon>Amphiprion</taxon>
    </lineage>
</organism>
<dbReference type="Ensembl" id="ENSAPET00000003031.1">
    <property type="protein sequence ID" value="ENSAPEP00000002964.1"/>
    <property type="gene ID" value="ENSAPEG00000002136.1"/>
</dbReference>
<dbReference type="Pfam" id="PF01498">
    <property type="entry name" value="HTH_Tnp_Tc3_2"/>
    <property type="match status" value="1"/>
</dbReference>
<dbReference type="STRING" id="161767.ENSAPEP00000002964"/>
<dbReference type="GO" id="GO:0006313">
    <property type="term" value="P:DNA transposition"/>
    <property type="evidence" value="ECO:0007669"/>
    <property type="project" value="InterPro"/>
</dbReference>
<dbReference type="GO" id="GO:0003677">
    <property type="term" value="F:DNA binding"/>
    <property type="evidence" value="ECO:0007669"/>
    <property type="project" value="InterPro"/>
</dbReference>
<evidence type="ECO:0000259" key="1">
    <source>
        <dbReference type="Pfam" id="PF01498"/>
    </source>
</evidence>
<evidence type="ECO:0000313" key="3">
    <source>
        <dbReference type="Proteomes" id="UP000265080"/>
    </source>
</evidence>
<proteinExistence type="predicted"/>
<name>A0A3P8RUM1_AMPPE</name>
<accession>A0A3P8RUM1</accession>
<feature type="domain" description="Transposase Tc1-like" evidence="1">
    <location>
        <begin position="69"/>
        <end position="109"/>
    </location>
</feature>
<reference evidence="2" key="3">
    <citation type="submission" date="2025-09" db="UniProtKB">
        <authorList>
            <consortium name="Ensembl"/>
        </authorList>
    </citation>
    <scope>IDENTIFICATION</scope>
</reference>
<dbReference type="InterPro" id="IPR002492">
    <property type="entry name" value="Transposase_Tc1-like"/>
</dbReference>
<protein>
    <recommendedName>
        <fullName evidence="1">Transposase Tc1-like domain-containing protein</fullName>
    </recommendedName>
</protein>